<dbReference type="PANTHER" id="PTHR12128:SF66">
    <property type="entry name" value="4-HYDROXY-2-OXOGLUTARATE ALDOLASE, MITOCHONDRIAL"/>
    <property type="match status" value="1"/>
</dbReference>
<keyword evidence="8 12" id="KW-0457">Lysine biosynthesis</keyword>
<dbReference type="GO" id="GO:0019877">
    <property type="term" value="P:diaminopimelate biosynthetic process"/>
    <property type="evidence" value="ECO:0007669"/>
    <property type="project" value="UniProtKB-UniRule"/>
</dbReference>
<dbReference type="UniPathway" id="UPA00034">
    <property type="reaction ID" value="UER00017"/>
</dbReference>
<feature type="active site" description="Schiff-base intermediate with substrate" evidence="12 14">
    <location>
        <position position="175"/>
    </location>
</feature>
<dbReference type="Pfam" id="PF00701">
    <property type="entry name" value="DHDPS"/>
    <property type="match status" value="1"/>
</dbReference>
<dbReference type="NCBIfam" id="TIGR00674">
    <property type="entry name" value="dapA"/>
    <property type="match status" value="1"/>
</dbReference>
<comment type="subcellular location">
    <subcellularLocation>
        <location evidence="12">Cytoplasm</location>
    </subcellularLocation>
</comment>
<keyword evidence="10 12" id="KW-0704">Schiff base</keyword>
<keyword evidence="7 12" id="KW-0220">Diaminopimelate biosynthesis</keyword>
<dbReference type="InterPro" id="IPR020625">
    <property type="entry name" value="Schiff_base-form_aldolases_AS"/>
</dbReference>
<keyword evidence="17" id="KW-1185">Reference proteome</keyword>
<protein>
    <recommendedName>
        <fullName evidence="4 12">4-hydroxy-tetrahydrodipicolinate synthase</fullName>
        <shortName evidence="12">HTPA synthase</shortName>
        <ecNumber evidence="4 12">4.3.3.7</ecNumber>
    </recommendedName>
</protein>
<feature type="binding site" evidence="12 15">
    <location>
        <position position="215"/>
    </location>
    <ligand>
        <name>pyruvate</name>
        <dbReference type="ChEBI" id="CHEBI:15361"/>
    </ligand>
</feature>
<evidence type="ECO:0000256" key="12">
    <source>
        <dbReference type="HAMAP-Rule" id="MF_00418"/>
    </source>
</evidence>
<feature type="site" description="Part of a proton relay during catalysis" evidence="12">
    <location>
        <position position="121"/>
    </location>
</feature>
<dbReference type="InterPro" id="IPR013785">
    <property type="entry name" value="Aldolase_TIM"/>
</dbReference>
<proteinExistence type="inferred from homology"/>
<evidence type="ECO:0000256" key="13">
    <source>
        <dbReference type="PIRNR" id="PIRNR001365"/>
    </source>
</evidence>
<feature type="binding site" evidence="12 15">
    <location>
        <position position="59"/>
    </location>
    <ligand>
        <name>pyruvate</name>
        <dbReference type="ChEBI" id="CHEBI:15361"/>
    </ligand>
</feature>
<evidence type="ECO:0000256" key="1">
    <source>
        <dbReference type="ARBA" id="ARBA00003294"/>
    </source>
</evidence>
<dbReference type="RefSeq" id="WP_087008260.1">
    <property type="nucleotide sequence ID" value="NZ_FWFF01000017.1"/>
</dbReference>
<evidence type="ECO:0000256" key="3">
    <source>
        <dbReference type="ARBA" id="ARBA00007592"/>
    </source>
</evidence>
<evidence type="ECO:0000256" key="7">
    <source>
        <dbReference type="ARBA" id="ARBA00022915"/>
    </source>
</evidence>
<feature type="active site" description="Proton donor/acceptor" evidence="12 14">
    <location>
        <position position="147"/>
    </location>
</feature>
<evidence type="ECO:0000313" key="16">
    <source>
        <dbReference type="EMBL" id="SLM99665.1"/>
    </source>
</evidence>
<dbReference type="Gene3D" id="3.20.20.70">
    <property type="entry name" value="Aldolase class I"/>
    <property type="match status" value="1"/>
</dbReference>
<evidence type="ECO:0000256" key="14">
    <source>
        <dbReference type="PIRSR" id="PIRSR001365-1"/>
    </source>
</evidence>
<dbReference type="GO" id="GO:0005829">
    <property type="term" value="C:cytosol"/>
    <property type="evidence" value="ECO:0007669"/>
    <property type="project" value="TreeGrafter"/>
</dbReference>
<reference evidence="17" key="1">
    <citation type="submission" date="2017-02" db="EMBL/GenBank/DDBJ databases">
        <authorList>
            <person name="Dridi B."/>
        </authorList>
    </citation>
    <scope>NUCLEOTIDE SEQUENCE [LARGE SCALE GENOMIC DNA]</scope>
    <source>
        <strain evidence="17">B Co 03.10</strain>
    </source>
</reference>
<comment type="pathway">
    <text evidence="2 12">Amino-acid biosynthesis; L-lysine biosynthesis via DAP pathway; (S)-tetrahydrodipicolinate from L-aspartate: step 3/4.</text>
</comment>
<dbReference type="PROSITE" id="PS00666">
    <property type="entry name" value="DHDPS_2"/>
    <property type="match status" value="1"/>
</dbReference>
<evidence type="ECO:0000256" key="9">
    <source>
        <dbReference type="ARBA" id="ARBA00023239"/>
    </source>
</evidence>
<dbReference type="SMART" id="SM01130">
    <property type="entry name" value="DHDPS"/>
    <property type="match status" value="1"/>
</dbReference>
<evidence type="ECO:0000256" key="8">
    <source>
        <dbReference type="ARBA" id="ARBA00023154"/>
    </source>
</evidence>
<dbReference type="PRINTS" id="PR00146">
    <property type="entry name" value="DHPICSNTHASE"/>
</dbReference>
<evidence type="ECO:0000256" key="4">
    <source>
        <dbReference type="ARBA" id="ARBA00012086"/>
    </source>
</evidence>
<evidence type="ECO:0000256" key="11">
    <source>
        <dbReference type="ARBA" id="ARBA00047836"/>
    </source>
</evidence>
<dbReference type="InterPro" id="IPR005263">
    <property type="entry name" value="DapA"/>
</dbReference>
<comment type="subunit">
    <text evidence="12">Homotetramer; dimer of dimers.</text>
</comment>
<comment type="catalytic activity">
    <reaction evidence="11 12">
        <text>L-aspartate 4-semialdehyde + pyruvate = (2S,4S)-4-hydroxy-2,3,4,5-tetrahydrodipicolinate + H2O + H(+)</text>
        <dbReference type="Rhea" id="RHEA:34171"/>
        <dbReference type="ChEBI" id="CHEBI:15361"/>
        <dbReference type="ChEBI" id="CHEBI:15377"/>
        <dbReference type="ChEBI" id="CHEBI:15378"/>
        <dbReference type="ChEBI" id="CHEBI:67139"/>
        <dbReference type="ChEBI" id="CHEBI:537519"/>
        <dbReference type="EC" id="4.3.3.7"/>
    </reaction>
</comment>
<evidence type="ECO:0000256" key="5">
    <source>
        <dbReference type="ARBA" id="ARBA00022490"/>
    </source>
</evidence>
<dbReference type="Proteomes" id="UP000196581">
    <property type="component" value="Unassembled WGS sequence"/>
</dbReference>
<dbReference type="PIRSF" id="PIRSF001365">
    <property type="entry name" value="DHDPS"/>
    <property type="match status" value="1"/>
</dbReference>
<dbReference type="CDD" id="cd00950">
    <property type="entry name" value="DHDPS"/>
    <property type="match status" value="1"/>
</dbReference>
<dbReference type="HAMAP" id="MF_00418">
    <property type="entry name" value="DapA"/>
    <property type="match status" value="1"/>
</dbReference>
<evidence type="ECO:0000256" key="2">
    <source>
        <dbReference type="ARBA" id="ARBA00005120"/>
    </source>
</evidence>
<keyword evidence="9 12" id="KW-0456">Lyase</keyword>
<name>A0A1X6XK13_9MICO</name>
<comment type="similarity">
    <text evidence="3 12 13">Belongs to the DapA family.</text>
</comment>
<dbReference type="SUPFAM" id="SSF51569">
    <property type="entry name" value="Aldolase"/>
    <property type="match status" value="1"/>
</dbReference>
<dbReference type="PANTHER" id="PTHR12128">
    <property type="entry name" value="DIHYDRODIPICOLINATE SYNTHASE"/>
    <property type="match status" value="1"/>
</dbReference>
<dbReference type="InterPro" id="IPR002220">
    <property type="entry name" value="DapA-like"/>
</dbReference>
<dbReference type="EMBL" id="FWFF01000017">
    <property type="protein sequence ID" value="SLM99665.1"/>
    <property type="molecule type" value="Genomic_DNA"/>
</dbReference>
<keyword evidence="6 12" id="KW-0028">Amino-acid biosynthesis</keyword>
<dbReference type="GO" id="GO:0008840">
    <property type="term" value="F:4-hydroxy-tetrahydrodipicolinate synthase activity"/>
    <property type="evidence" value="ECO:0007669"/>
    <property type="project" value="UniProtKB-UniRule"/>
</dbReference>
<feature type="site" description="Part of a proton relay during catalysis" evidence="12">
    <location>
        <position position="58"/>
    </location>
</feature>
<dbReference type="EC" id="4.3.3.7" evidence="4 12"/>
<keyword evidence="5 12" id="KW-0963">Cytoplasm</keyword>
<organism evidence="16 17">
    <name type="scientific">Brevibacterium yomogidense</name>
    <dbReference type="NCBI Taxonomy" id="946573"/>
    <lineage>
        <taxon>Bacteria</taxon>
        <taxon>Bacillati</taxon>
        <taxon>Actinomycetota</taxon>
        <taxon>Actinomycetes</taxon>
        <taxon>Micrococcales</taxon>
        <taxon>Brevibacteriaceae</taxon>
        <taxon>Brevibacterium</taxon>
    </lineage>
</organism>
<gene>
    <name evidence="12" type="primary">dapA</name>
    <name evidence="16" type="ORF">FM105_11570</name>
</gene>
<dbReference type="AlphaFoldDB" id="A0A1X6XK13"/>
<evidence type="ECO:0000256" key="6">
    <source>
        <dbReference type="ARBA" id="ARBA00022605"/>
    </source>
</evidence>
<evidence type="ECO:0000256" key="10">
    <source>
        <dbReference type="ARBA" id="ARBA00023270"/>
    </source>
</evidence>
<evidence type="ECO:0000256" key="15">
    <source>
        <dbReference type="PIRSR" id="PIRSR001365-2"/>
    </source>
</evidence>
<sequence>MAMIDDAAGIEARKAFGRVGTAMITPFTADGAVDYAALEATADYLVRLGNDLLVVSGTTGEASTTTDLEKAEILRAVISATSGRAKVVAGVGTNHTAQSIALSRSAEECGADGLLVVTPYYSRPTQDGIIAHTRAIADSTQLPVMLYDIPGRSAVPLTTPTILSLAEHPRILAVKDAKGALGASQDVLGHGAIAVYSGEDALNLPLLAIGASGVVSVVGHVAADRISTLVSLVASNDVAAARRIAADLAPLVDAIMNHMPGVVAAKAALELLGVIPTRTTRLPLLPADAQQVEAVRLALQRSEYLTC</sequence>
<dbReference type="GO" id="GO:0009089">
    <property type="term" value="P:lysine biosynthetic process via diaminopimelate"/>
    <property type="evidence" value="ECO:0007669"/>
    <property type="project" value="UniProtKB-UniRule"/>
</dbReference>
<evidence type="ECO:0000313" key="17">
    <source>
        <dbReference type="Proteomes" id="UP000196581"/>
    </source>
</evidence>
<comment type="caution">
    <text evidence="12">Was originally thought to be a dihydrodipicolinate synthase (DHDPS), catalyzing the condensation of (S)-aspartate-beta-semialdehyde [(S)-ASA] and pyruvate to dihydrodipicolinate (DHDP). However, it was shown in E.coli that the product of the enzymatic reaction is not dihydrodipicolinate but in fact (4S)-4-hydroxy-2,3,4,5-tetrahydro-(2S)-dipicolinic acid (HTPA), and that the consecutive dehydration reaction leading to DHDP is not spontaneous but catalyzed by DapB.</text>
</comment>
<accession>A0A1X6XK13</accession>
<comment type="function">
    <text evidence="1 12">Catalyzes the condensation of (S)-aspartate-beta-semialdehyde [(S)-ASA] and pyruvate to 4-hydroxy-tetrahydrodipicolinate (HTPA).</text>
</comment>